<evidence type="ECO:0000256" key="1">
    <source>
        <dbReference type="SAM" id="SignalP"/>
    </source>
</evidence>
<keyword evidence="1" id="KW-0732">Signal</keyword>
<comment type="caution">
    <text evidence="2">The sequence shown here is derived from an EMBL/GenBank/DDBJ whole genome shotgun (WGS) entry which is preliminary data.</text>
</comment>
<proteinExistence type="predicted"/>
<accession>A0A081N5H5</accession>
<feature type="signal peptide" evidence="1">
    <location>
        <begin position="1"/>
        <end position="21"/>
    </location>
</feature>
<feature type="chain" id="PRO_5001760548" evidence="1">
    <location>
        <begin position="22"/>
        <end position="212"/>
    </location>
</feature>
<organism evidence="2 3">
    <name type="scientific">Endozoicomonas montiporae</name>
    <dbReference type="NCBI Taxonomy" id="1027273"/>
    <lineage>
        <taxon>Bacteria</taxon>
        <taxon>Pseudomonadati</taxon>
        <taxon>Pseudomonadota</taxon>
        <taxon>Gammaproteobacteria</taxon>
        <taxon>Oceanospirillales</taxon>
        <taxon>Endozoicomonadaceae</taxon>
        <taxon>Endozoicomonas</taxon>
    </lineage>
</organism>
<dbReference type="EMBL" id="JOKG01000003">
    <property type="protein sequence ID" value="KEQ13698.1"/>
    <property type="molecule type" value="Genomic_DNA"/>
</dbReference>
<name>A0A081N5H5_9GAMM</name>
<evidence type="ECO:0000313" key="3">
    <source>
        <dbReference type="Proteomes" id="UP000028006"/>
    </source>
</evidence>
<evidence type="ECO:0000313" key="2">
    <source>
        <dbReference type="EMBL" id="KEQ13698.1"/>
    </source>
</evidence>
<dbReference type="Proteomes" id="UP000028006">
    <property type="component" value="Unassembled WGS sequence"/>
</dbReference>
<protein>
    <submittedName>
        <fullName evidence="2">Uncharacterized protein</fullName>
    </submittedName>
</protein>
<dbReference type="AlphaFoldDB" id="A0A081N5H5"/>
<reference evidence="2 3" key="1">
    <citation type="submission" date="2014-06" db="EMBL/GenBank/DDBJ databases">
        <title>Whole Genome Sequences of Three Symbiotic Endozoicomonas Bacteria.</title>
        <authorList>
            <person name="Neave M.J."/>
            <person name="Apprill A."/>
            <person name="Voolstra C.R."/>
        </authorList>
    </citation>
    <scope>NUCLEOTIDE SEQUENCE [LARGE SCALE GENOMIC DNA]</scope>
    <source>
        <strain evidence="2 3">LMG 24815</strain>
    </source>
</reference>
<sequence>MKFSGVTLVCSLMLVATGSYGNDLSDPTLVEINRRTEEKPYISKQYYPDWLKSSHNLSGKILTLARAWIALGADIDQQVNYVKALLPDSGVNPQDPVLFSETELAGLNMSMPARSSRTPFEKGGMPDRPIGHLEALFGHYGGVDEIQQLFATNELKPSKLIRNIYSWYDNQLSGNMKDVLIARHDGVAMYAAYDSDRRWEKCFSVYKGSIAD</sequence>
<dbReference type="RefSeq" id="WP_034876770.1">
    <property type="nucleotide sequence ID" value="NZ_JOKG01000003.1"/>
</dbReference>
<keyword evidence="3" id="KW-1185">Reference proteome</keyword>
<gene>
    <name evidence="2" type="ORF">GZ77_15470</name>
</gene>